<keyword evidence="3" id="KW-0285">Flavoprotein</keyword>
<evidence type="ECO:0000259" key="13">
    <source>
        <dbReference type="Pfam" id="PF01507"/>
    </source>
</evidence>
<evidence type="ECO:0000313" key="15">
    <source>
        <dbReference type="Proteomes" id="UP000095038"/>
    </source>
</evidence>
<dbReference type="GO" id="GO:0003919">
    <property type="term" value="F:FMN adenylyltransferase activity"/>
    <property type="evidence" value="ECO:0007669"/>
    <property type="project" value="UniProtKB-EC"/>
</dbReference>
<dbReference type="PANTHER" id="PTHR23293:SF9">
    <property type="entry name" value="FAD SYNTHASE"/>
    <property type="match status" value="1"/>
</dbReference>
<evidence type="ECO:0000256" key="4">
    <source>
        <dbReference type="ARBA" id="ARBA00022643"/>
    </source>
</evidence>
<organism evidence="14 15">
    <name type="scientific">Ascoidea rubescens DSM 1968</name>
    <dbReference type="NCBI Taxonomy" id="1344418"/>
    <lineage>
        <taxon>Eukaryota</taxon>
        <taxon>Fungi</taxon>
        <taxon>Dikarya</taxon>
        <taxon>Ascomycota</taxon>
        <taxon>Saccharomycotina</taxon>
        <taxon>Saccharomycetes</taxon>
        <taxon>Ascoideaceae</taxon>
        <taxon>Ascoidea</taxon>
    </lineage>
</organism>
<keyword evidence="5" id="KW-0808">Transferase</keyword>
<evidence type="ECO:0000256" key="5">
    <source>
        <dbReference type="ARBA" id="ARBA00022679"/>
    </source>
</evidence>
<proteinExistence type="predicted"/>
<evidence type="ECO:0000256" key="11">
    <source>
        <dbReference type="ARBA" id="ARBA00031871"/>
    </source>
</evidence>
<dbReference type="FunCoup" id="A0A1D2VHF5">
    <property type="interactions" value="154"/>
</dbReference>
<keyword evidence="8" id="KW-0274">FAD</keyword>
<dbReference type="SUPFAM" id="SSF52402">
    <property type="entry name" value="Adenine nucleotide alpha hydrolases-like"/>
    <property type="match status" value="1"/>
</dbReference>
<dbReference type="EMBL" id="KV454480">
    <property type="protein sequence ID" value="ODV61066.1"/>
    <property type="molecule type" value="Genomic_DNA"/>
</dbReference>
<evidence type="ECO:0000256" key="7">
    <source>
        <dbReference type="ARBA" id="ARBA00022741"/>
    </source>
</evidence>
<evidence type="ECO:0000256" key="9">
    <source>
        <dbReference type="ARBA" id="ARBA00022840"/>
    </source>
</evidence>
<evidence type="ECO:0000256" key="6">
    <source>
        <dbReference type="ARBA" id="ARBA00022695"/>
    </source>
</evidence>
<keyword evidence="14" id="KW-0378">Hydrolase</keyword>
<dbReference type="RefSeq" id="XP_020047373.1">
    <property type="nucleotide sequence ID" value="XM_020189226.1"/>
</dbReference>
<sequence length="326" mass="37868">MTTNKHDLPSICHFYLDLINLFLNSTDLTLHDLNHEFPTSNDDTHSSLFNHDDLVQINSLRNDTKSKIRESLRVIASQLNVYHLNQLSISYNGGKDCLVLLILYLSQLATTTTTDNNNNSNKNFSKKPLLDSIYINYEHNFSDLDSFIDASTLSYHLHLTNYSCDLIQGFRNYLSKFPSKKAILIGVRKNDPYSQHLNFVQNTDNNWPSFIRINPILNWNLKNIWFFILFLKINYCSLYNLGYTSLGGTNSTIKNPNLLKIKFALLNHSNNSSIQKYFTHLYNKNNKNNLDFIPINDPLQDHYPAFFLQNDLLERAGRFKPFHSTQ</sequence>
<comment type="catalytic activity">
    <reaction evidence="12">
        <text>FMN + ATP + H(+) = FAD + diphosphate</text>
        <dbReference type="Rhea" id="RHEA:17237"/>
        <dbReference type="ChEBI" id="CHEBI:15378"/>
        <dbReference type="ChEBI" id="CHEBI:30616"/>
        <dbReference type="ChEBI" id="CHEBI:33019"/>
        <dbReference type="ChEBI" id="CHEBI:57692"/>
        <dbReference type="ChEBI" id="CHEBI:58210"/>
        <dbReference type="EC" id="2.7.7.2"/>
    </reaction>
</comment>
<feature type="domain" description="Phosphoadenosine phosphosulphate reductase" evidence="13">
    <location>
        <begin position="171"/>
        <end position="252"/>
    </location>
</feature>
<feature type="domain" description="Phosphoadenosine phosphosulphate reductase" evidence="13">
    <location>
        <begin position="87"/>
        <end position="164"/>
    </location>
</feature>
<dbReference type="EC" id="2.7.7.2" evidence="2"/>
<keyword evidence="15" id="KW-1185">Reference proteome</keyword>
<evidence type="ECO:0000313" key="14">
    <source>
        <dbReference type="EMBL" id="ODV61066.1"/>
    </source>
</evidence>
<dbReference type="CDD" id="cd23948">
    <property type="entry name" value="FAD_synthase"/>
    <property type="match status" value="1"/>
</dbReference>
<dbReference type="Pfam" id="PF01507">
    <property type="entry name" value="PAPS_reduct"/>
    <property type="match status" value="2"/>
</dbReference>
<dbReference type="STRING" id="1344418.A0A1D2VHF5"/>
<evidence type="ECO:0000256" key="12">
    <source>
        <dbReference type="ARBA" id="ARBA00049494"/>
    </source>
</evidence>
<dbReference type="InterPro" id="IPR002500">
    <property type="entry name" value="PAPS_reduct_dom"/>
</dbReference>
<keyword evidence="9" id="KW-0067">ATP-binding</keyword>
<accession>A0A1D2VHF5</accession>
<name>A0A1D2VHF5_9ASCO</name>
<reference evidence="15" key="1">
    <citation type="submission" date="2016-05" db="EMBL/GenBank/DDBJ databases">
        <title>Comparative genomics of biotechnologically important yeasts.</title>
        <authorList>
            <consortium name="DOE Joint Genome Institute"/>
            <person name="Riley R."/>
            <person name="Haridas S."/>
            <person name="Wolfe K.H."/>
            <person name="Lopes M.R."/>
            <person name="Hittinger C.T."/>
            <person name="Goker M."/>
            <person name="Salamov A."/>
            <person name="Wisecaver J."/>
            <person name="Long T.M."/>
            <person name="Aerts A.L."/>
            <person name="Barry K."/>
            <person name="Choi C."/>
            <person name="Clum A."/>
            <person name="Coughlan A.Y."/>
            <person name="Deshpande S."/>
            <person name="Douglass A.P."/>
            <person name="Hanson S.J."/>
            <person name="Klenk H.-P."/>
            <person name="Labutti K."/>
            <person name="Lapidus A."/>
            <person name="Lindquist E."/>
            <person name="Lipzen A."/>
            <person name="Meier-Kolthoff J.P."/>
            <person name="Ohm R.A."/>
            <person name="Otillar R.P."/>
            <person name="Pangilinan J."/>
            <person name="Peng Y."/>
            <person name="Rokas A."/>
            <person name="Rosa C.A."/>
            <person name="Scheuner C."/>
            <person name="Sibirny A.A."/>
            <person name="Slot J.C."/>
            <person name="Stielow J.B."/>
            <person name="Sun H."/>
            <person name="Kurtzman C.P."/>
            <person name="Blackwell M."/>
            <person name="Grigoriev I.V."/>
            <person name="Jeffries T.W."/>
        </authorList>
    </citation>
    <scope>NUCLEOTIDE SEQUENCE [LARGE SCALE GENOMIC DNA]</scope>
    <source>
        <strain evidence="15">DSM 1968</strain>
    </source>
</reference>
<evidence type="ECO:0000256" key="1">
    <source>
        <dbReference type="ARBA" id="ARBA00004726"/>
    </source>
</evidence>
<protein>
    <recommendedName>
        <fullName evidence="2">FAD synthase</fullName>
        <ecNumber evidence="2">2.7.7.2</ecNumber>
    </recommendedName>
    <alternativeName>
        <fullName evidence="10">FAD pyrophosphorylase</fullName>
    </alternativeName>
    <alternativeName>
        <fullName evidence="11">FMN adenylyltransferase</fullName>
    </alternativeName>
</protein>
<gene>
    <name evidence="14" type="ORF">ASCRUDRAFT_145918</name>
</gene>
<dbReference type="Gene3D" id="3.40.50.620">
    <property type="entry name" value="HUPs"/>
    <property type="match status" value="1"/>
</dbReference>
<dbReference type="PANTHER" id="PTHR23293">
    <property type="entry name" value="FAD SYNTHETASE-RELATED FMN ADENYLYLTRANSFERASE"/>
    <property type="match status" value="1"/>
</dbReference>
<dbReference type="GO" id="GO:0005524">
    <property type="term" value="F:ATP binding"/>
    <property type="evidence" value="ECO:0007669"/>
    <property type="project" value="UniProtKB-KW"/>
</dbReference>
<dbReference type="InParanoid" id="A0A1D2VHF5"/>
<dbReference type="InterPro" id="IPR014729">
    <property type="entry name" value="Rossmann-like_a/b/a_fold"/>
</dbReference>
<evidence type="ECO:0000256" key="3">
    <source>
        <dbReference type="ARBA" id="ARBA00022630"/>
    </source>
</evidence>
<keyword evidence="4" id="KW-0288">FMN</keyword>
<keyword evidence="7" id="KW-0547">Nucleotide-binding</keyword>
<dbReference type="GO" id="GO:0006747">
    <property type="term" value="P:FAD biosynthetic process"/>
    <property type="evidence" value="ECO:0007669"/>
    <property type="project" value="TreeGrafter"/>
</dbReference>
<evidence type="ECO:0000256" key="10">
    <source>
        <dbReference type="ARBA" id="ARBA00031145"/>
    </source>
</evidence>
<dbReference type="GeneID" id="30962862"/>
<evidence type="ECO:0000256" key="2">
    <source>
        <dbReference type="ARBA" id="ARBA00012393"/>
    </source>
</evidence>
<comment type="pathway">
    <text evidence="1">Cofactor biosynthesis; FAD biosynthesis; FAD from FMN: step 1/1.</text>
</comment>
<dbReference type="AlphaFoldDB" id="A0A1D2VHF5"/>
<keyword evidence="6" id="KW-0548">Nucleotidyltransferase</keyword>
<evidence type="ECO:0000256" key="8">
    <source>
        <dbReference type="ARBA" id="ARBA00022827"/>
    </source>
</evidence>
<dbReference type="OrthoDB" id="270728at2759"/>
<dbReference type="GO" id="GO:0016787">
    <property type="term" value="F:hydrolase activity"/>
    <property type="evidence" value="ECO:0007669"/>
    <property type="project" value="UniProtKB-KW"/>
</dbReference>
<dbReference type="Proteomes" id="UP000095038">
    <property type="component" value="Unassembled WGS sequence"/>
</dbReference>